<keyword evidence="8" id="KW-1133">Transmembrane helix</keyword>
<keyword evidence="12" id="KW-1185">Reference proteome</keyword>
<proteinExistence type="predicted"/>
<protein>
    <recommendedName>
        <fullName evidence="10">Protein kinase domain-containing protein</fullName>
    </recommendedName>
</protein>
<dbReference type="EMBL" id="OZ023710">
    <property type="protein sequence ID" value="CAK9883387.1"/>
    <property type="molecule type" value="Genomic_DNA"/>
</dbReference>
<feature type="region of interest" description="Disordered" evidence="7">
    <location>
        <begin position="638"/>
        <end position="669"/>
    </location>
</feature>
<dbReference type="InterPro" id="IPR008271">
    <property type="entry name" value="Ser/Thr_kinase_AS"/>
</dbReference>
<dbReference type="SUPFAM" id="SSF56112">
    <property type="entry name" value="Protein kinase-like (PK-like)"/>
    <property type="match status" value="1"/>
</dbReference>
<evidence type="ECO:0000256" key="7">
    <source>
        <dbReference type="SAM" id="MobiDB-lite"/>
    </source>
</evidence>
<dbReference type="PROSITE" id="PS50011">
    <property type="entry name" value="PROTEIN_KINASE_DOM"/>
    <property type="match status" value="1"/>
</dbReference>
<gene>
    <name evidence="11" type="ORF">CSSPJE1EN2_LOCUS24638</name>
</gene>
<sequence>MVTFMCIVSVAVLTLEVLLVSVSGTASNSTISDNCTDFLCGTLEVFQKLSPIPVWRPECEEGPKNPENENGLSLFCSSHQELLLMVNRTGANYTVRNINFTIGTMVIDPGDTFDQCITPLDWIDAFQPFFFPTNTVVLHCNSSISVSDFCSPADESNPYCGRNASCVAEAFGENEGFCCYVQPTKTFNSFDYNTGAYNSCMIYGSEGSLSDSSNTKGDIDLITFPLTWRPGPMSPPLPSTHGSNSTQRTLDITGGVLGGLLGVVLVISLFYCFCRRSGRMKISKSNSAQMPLARGYSRNLSSEGAGMTHLFSYKELEDATQGFSAAVELGGGGFGTVYKGKLADGRVIAVKKLNQEGRQGLQQFHNEVTVLSHVHHPHLVHLLGCCVEVKRHALLVYEFVSNGSLAQHLHGPDSCLPWETRLNVAIQTADALMYLHCLVNPPIFHRDVKTTNILLDAQFRAKVADFGLSRLVPTSTFEMTHISTAPQGTPGYLDPDYHHSYQLSDKSDVYSFGVVLMELITAKKAVDMMRERKEINLASLAVAKIQAGTLDEIIDPYLKMRFNVGSRTNIVHTPDADKLRDMVNRVAELAFRCLATEKDDRPNMKEVLEELRSIRVYGYSTDPANLAAHDASSDTRIHGSLKEGETPHKRFKSSNKLTRWSAHSTAVGT</sequence>
<keyword evidence="2" id="KW-0808">Transferase</keyword>
<keyword evidence="5 6" id="KW-0067">ATP-binding</keyword>
<dbReference type="Proteomes" id="UP001497522">
    <property type="component" value="Chromosome 9"/>
</dbReference>
<dbReference type="PROSITE" id="PS00107">
    <property type="entry name" value="PROTEIN_KINASE_ATP"/>
    <property type="match status" value="1"/>
</dbReference>
<feature type="transmembrane region" description="Helical" evidence="8">
    <location>
        <begin position="252"/>
        <end position="274"/>
    </location>
</feature>
<feature type="compositionally biased region" description="Basic and acidic residues" evidence="7">
    <location>
        <begin position="638"/>
        <end position="648"/>
    </location>
</feature>
<keyword evidence="8" id="KW-0812">Transmembrane</keyword>
<feature type="domain" description="Protein kinase" evidence="10">
    <location>
        <begin position="323"/>
        <end position="616"/>
    </location>
</feature>
<dbReference type="Gene3D" id="1.10.510.10">
    <property type="entry name" value="Transferase(Phosphotransferase) domain 1"/>
    <property type="match status" value="1"/>
</dbReference>
<dbReference type="PROSITE" id="PS00108">
    <property type="entry name" value="PROTEIN_KINASE_ST"/>
    <property type="match status" value="1"/>
</dbReference>
<dbReference type="PANTHER" id="PTHR46008:SF2">
    <property type="entry name" value="LEAF RUST 10 DISEASE-RESISTANCE LOCUS RECEPTOR-LIKE PROTEIN KINASE-LIKE 1.4"/>
    <property type="match status" value="1"/>
</dbReference>
<accession>A0ABP1C3K5</accession>
<keyword evidence="3 6" id="KW-0547">Nucleotide-binding</keyword>
<dbReference type="PANTHER" id="PTHR46008">
    <property type="entry name" value="LEAF RUST 10 DISEASE-RESISTANCE LOCUS RECEPTOR-LIKE PROTEIN KINASE-LIKE 1.4"/>
    <property type="match status" value="1"/>
</dbReference>
<evidence type="ECO:0000256" key="3">
    <source>
        <dbReference type="ARBA" id="ARBA00022741"/>
    </source>
</evidence>
<keyword evidence="1" id="KW-0723">Serine/threonine-protein kinase</keyword>
<evidence type="ECO:0000313" key="12">
    <source>
        <dbReference type="Proteomes" id="UP001497522"/>
    </source>
</evidence>
<feature type="binding site" evidence="6">
    <location>
        <position position="352"/>
    </location>
    <ligand>
        <name>ATP</name>
        <dbReference type="ChEBI" id="CHEBI:30616"/>
    </ligand>
</feature>
<dbReference type="SMART" id="SM00220">
    <property type="entry name" value="S_TKc"/>
    <property type="match status" value="1"/>
</dbReference>
<dbReference type="InterPro" id="IPR000719">
    <property type="entry name" value="Prot_kinase_dom"/>
</dbReference>
<evidence type="ECO:0000256" key="6">
    <source>
        <dbReference type="PROSITE-ProRule" id="PRU10141"/>
    </source>
</evidence>
<keyword evidence="9" id="KW-0732">Signal</keyword>
<dbReference type="InterPro" id="IPR011009">
    <property type="entry name" value="Kinase-like_dom_sf"/>
</dbReference>
<feature type="chain" id="PRO_5046335124" description="Protein kinase domain-containing protein" evidence="9">
    <location>
        <begin position="28"/>
        <end position="669"/>
    </location>
</feature>
<evidence type="ECO:0000256" key="5">
    <source>
        <dbReference type="ARBA" id="ARBA00022840"/>
    </source>
</evidence>
<feature type="signal peptide" evidence="9">
    <location>
        <begin position="1"/>
        <end position="27"/>
    </location>
</feature>
<name>A0ABP1C3K5_9BRYO</name>
<feature type="compositionally biased region" description="Polar residues" evidence="7">
    <location>
        <begin position="654"/>
        <end position="669"/>
    </location>
</feature>
<keyword evidence="4" id="KW-0418">Kinase</keyword>
<evidence type="ECO:0000256" key="2">
    <source>
        <dbReference type="ARBA" id="ARBA00022679"/>
    </source>
</evidence>
<evidence type="ECO:0000313" key="11">
    <source>
        <dbReference type="EMBL" id="CAK9883387.1"/>
    </source>
</evidence>
<keyword evidence="8" id="KW-0472">Membrane</keyword>
<dbReference type="Gene3D" id="3.30.200.20">
    <property type="entry name" value="Phosphorylase Kinase, domain 1"/>
    <property type="match status" value="1"/>
</dbReference>
<organism evidence="11 12">
    <name type="scientific">Sphagnum jensenii</name>
    <dbReference type="NCBI Taxonomy" id="128206"/>
    <lineage>
        <taxon>Eukaryota</taxon>
        <taxon>Viridiplantae</taxon>
        <taxon>Streptophyta</taxon>
        <taxon>Embryophyta</taxon>
        <taxon>Bryophyta</taxon>
        <taxon>Sphagnophytina</taxon>
        <taxon>Sphagnopsida</taxon>
        <taxon>Sphagnales</taxon>
        <taxon>Sphagnaceae</taxon>
        <taxon>Sphagnum</taxon>
    </lineage>
</organism>
<dbReference type="InterPro" id="IPR017441">
    <property type="entry name" value="Protein_kinase_ATP_BS"/>
</dbReference>
<evidence type="ECO:0000256" key="8">
    <source>
        <dbReference type="SAM" id="Phobius"/>
    </source>
</evidence>
<evidence type="ECO:0000256" key="1">
    <source>
        <dbReference type="ARBA" id="ARBA00022527"/>
    </source>
</evidence>
<reference evidence="11" key="1">
    <citation type="submission" date="2024-03" db="EMBL/GenBank/DDBJ databases">
        <authorList>
            <consortium name="ELIXIR-Norway"/>
            <consortium name="Elixir Norway"/>
        </authorList>
    </citation>
    <scope>NUCLEOTIDE SEQUENCE</scope>
</reference>
<evidence type="ECO:0000256" key="9">
    <source>
        <dbReference type="SAM" id="SignalP"/>
    </source>
</evidence>
<evidence type="ECO:0000256" key="4">
    <source>
        <dbReference type="ARBA" id="ARBA00022777"/>
    </source>
</evidence>
<dbReference type="InterPro" id="IPR001245">
    <property type="entry name" value="Ser-Thr/Tyr_kinase_cat_dom"/>
</dbReference>
<evidence type="ECO:0000259" key="10">
    <source>
        <dbReference type="PROSITE" id="PS50011"/>
    </source>
</evidence>
<dbReference type="Pfam" id="PF07714">
    <property type="entry name" value="PK_Tyr_Ser-Thr"/>
    <property type="match status" value="1"/>
</dbReference>